<dbReference type="EMBL" id="JAGINX010000001">
    <property type="protein sequence ID" value="MBP2317362.1"/>
    <property type="molecule type" value="Genomic_DNA"/>
</dbReference>
<dbReference type="CDD" id="cd22343">
    <property type="entry name" value="PDDEXK_lambda_exonuclease-like"/>
    <property type="match status" value="1"/>
</dbReference>
<organism evidence="2 3">
    <name type="scientific">Nesterenkonia lacusekhoensis</name>
    <dbReference type="NCBI Taxonomy" id="150832"/>
    <lineage>
        <taxon>Bacteria</taxon>
        <taxon>Bacillati</taxon>
        <taxon>Actinomycetota</taxon>
        <taxon>Actinomycetes</taxon>
        <taxon>Micrococcales</taxon>
        <taxon>Micrococcaceae</taxon>
        <taxon>Nesterenkonia</taxon>
    </lineage>
</organism>
<dbReference type="InterPro" id="IPR051703">
    <property type="entry name" value="NF-kappa-B_Signaling_Reg"/>
</dbReference>
<feature type="domain" description="YqaJ viral recombinase" evidence="1">
    <location>
        <begin position="16"/>
        <end position="157"/>
    </location>
</feature>
<dbReference type="PANTHER" id="PTHR46609">
    <property type="entry name" value="EXONUCLEASE, PHAGE-TYPE/RECB, C-TERMINAL DOMAIN-CONTAINING PROTEIN"/>
    <property type="match status" value="1"/>
</dbReference>
<dbReference type="Proteomes" id="UP001519331">
    <property type="component" value="Unassembled WGS sequence"/>
</dbReference>
<evidence type="ECO:0000313" key="2">
    <source>
        <dbReference type="EMBL" id="MBP2317362.1"/>
    </source>
</evidence>
<evidence type="ECO:0000313" key="3">
    <source>
        <dbReference type="Proteomes" id="UP001519331"/>
    </source>
</evidence>
<comment type="caution">
    <text evidence="2">The sequence shown here is derived from an EMBL/GenBank/DDBJ whole genome shotgun (WGS) entry which is preliminary data.</text>
</comment>
<dbReference type="SUPFAM" id="SSF52980">
    <property type="entry name" value="Restriction endonuclease-like"/>
    <property type="match status" value="1"/>
</dbReference>
<accession>A0ABS4SYS7</accession>
<protein>
    <recommendedName>
        <fullName evidence="1">YqaJ viral recombinase domain-containing protein</fullName>
    </recommendedName>
</protein>
<sequence length="227" mass="25731">MTITVYEELEQGSDAWLQARAGIITASTVGKLLSGKTYAPADNDTSRTLIRSLVTERITGRPEETSQSYDMLRGSLSEPHAREEYEKHHTPVDEVGFITRDFGDFTLGYSPDGMVSEEGLIEIKSPKPHHHLRTLTEDRVPGIYLPQLHQGLMVSDREWIDYISYSPGLPLYVTRVERSLVWDRAILQAAERAEQQARELMAAYNAAASKHPATEWRDVFEEEEILL</sequence>
<dbReference type="Pfam" id="PF09588">
    <property type="entry name" value="YqaJ"/>
    <property type="match status" value="1"/>
</dbReference>
<keyword evidence="3" id="KW-1185">Reference proteome</keyword>
<dbReference type="RefSeq" id="WP_210047542.1">
    <property type="nucleotide sequence ID" value="NZ_JAGINX010000001.1"/>
</dbReference>
<dbReference type="InterPro" id="IPR019080">
    <property type="entry name" value="YqaJ_viral_recombinase"/>
</dbReference>
<proteinExistence type="predicted"/>
<dbReference type="InterPro" id="IPR011604">
    <property type="entry name" value="PDDEXK-like_dom_sf"/>
</dbReference>
<dbReference type="Gene3D" id="3.90.320.10">
    <property type="match status" value="1"/>
</dbReference>
<gene>
    <name evidence="2" type="ORF">JOF45_000381</name>
</gene>
<reference evidence="2 3" key="1">
    <citation type="submission" date="2021-03" db="EMBL/GenBank/DDBJ databases">
        <title>Sequencing the genomes of 1000 actinobacteria strains.</title>
        <authorList>
            <person name="Klenk H.-P."/>
        </authorList>
    </citation>
    <scope>NUCLEOTIDE SEQUENCE [LARGE SCALE GENOMIC DNA]</scope>
    <source>
        <strain evidence="2 3">DSM 12544</strain>
    </source>
</reference>
<dbReference type="PANTHER" id="PTHR46609:SF6">
    <property type="entry name" value="EXONUCLEASE, PHAGE-TYPE_RECB, C-TERMINAL DOMAIN-CONTAINING PROTEIN-RELATED"/>
    <property type="match status" value="1"/>
</dbReference>
<name>A0ABS4SYS7_9MICC</name>
<evidence type="ECO:0000259" key="1">
    <source>
        <dbReference type="Pfam" id="PF09588"/>
    </source>
</evidence>
<dbReference type="InterPro" id="IPR011335">
    <property type="entry name" value="Restrct_endonuc-II-like"/>
</dbReference>